<feature type="transmembrane region" description="Helical" evidence="9">
    <location>
        <begin position="55"/>
        <end position="75"/>
    </location>
</feature>
<evidence type="ECO:0000256" key="4">
    <source>
        <dbReference type="ARBA" id="ARBA00022475"/>
    </source>
</evidence>
<dbReference type="PROSITE" id="PS51202">
    <property type="entry name" value="RCK_C"/>
    <property type="match status" value="2"/>
</dbReference>
<evidence type="ECO:0000313" key="11">
    <source>
        <dbReference type="EMBL" id="AUO19443.1"/>
    </source>
</evidence>
<dbReference type="GO" id="GO:0015297">
    <property type="term" value="F:antiporter activity"/>
    <property type="evidence" value="ECO:0007669"/>
    <property type="project" value="UniProtKB-KW"/>
</dbReference>
<feature type="transmembrane region" description="Helical" evidence="9">
    <location>
        <begin position="294"/>
        <end position="318"/>
    </location>
</feature>
<sequence>MPVYILIASVVIIACIILNKVTNKLGIPMLLAFILLGIFFGSDGVVKIEFGNYDFAEQICSAALIFIMFYGGFGTKWSEARPVAVKAVLLSSLGVVLTAAITGLFCHYFLKIEWLESFLIGSVISSTDAASVFSILRSKRLNLKYNTASLLEVESGSNDPCSYMLTIIVLALMEGSASGGGIAYLVFAQFVYSTVFGFALAFGSVWIMKKYKFSSAGFDAAFVLAVALLAYAVPSLLGGNGYLCTYIVGIYMGNQEIKNKKSLVNFFDGVTGLMQMLLFFLLGLLSFPSQMPSVILPAVAIALFLTFIARPAAVFAILTPFKSNLKQRLLVSWSGLRGAASIVFAVMATVSPASTSNDIFHIVFLIVLFSILIQGSLIPLVSKKLGMIDNKINVLKTFSDYSDEVPVQYIKFKIPENHFWAKKKVTDIILPPETLLVLLQRGSDKMIPDGETVLLPEDTLVLIAKAPGEIEGVRLTERQIEPDDELAGRRISEIPKRDGMQITMIHRNGKVIIPKGYTKLKSGDLMVINRVE</sequence>
<evidence type="ECO:0000256" key="1">
    <source>
        <dbReference type="ARBA" id="ARBA00004651"/>
    </source>
</evidence>
<reference evidence="11 12" key="1">
    <citation type="submission" date="2017-04" db="EMBL/GenBank/DDBJ databases">
        <title>Monoglobus pectinilyticus 14 draft genome.</title>
        <authorList>
            <person name="Kim C."/>
            <person name="Rosendale D.I."/>
            <person name="Kelly W.J."/>
            <person name="Tannock G.W."/>
            <person name="Patchett M.L."/>
            <person name="Jordens J.Z."/>
        </authorList>
    </citation>
    <scope>NUCLEOTIDE SEQUENCE [LARGE SCALE GENOMIC DNA]</scope>
    <source>
        <strain evidence="11 12">14</strain>
    </source>
</reference>
<keyword evidence="8 9" id="KW-0472">Membrane</keyword>
<dbReference type="GO" id="GO:1902600">
    <property type="term" value="P:proton transmembrane transport"/>
    <property type="evidence" value="ECO:0007669"/>
    <property type="project" value="InterPro"/>
</dbReference>
<keyword evidence="12" id="KW-1185">Reference proteome</keyword>
<feature type="transmembrane region" description="Helical" evidence="9">
    <location>
        <begin position="6"/>
        <end position="22"/>
    </location>
</feature>
<dbReference type="Pfam" id="PF02080">
    <property type="entry name" value="TrkA_C"/>
    <property type="match status" value="2"/>
</dbReference>
<feature type="transmembrane region" description="Helical" evidence="9">
    <location>
        <begin position="87"/>
        <end position="110"/>
    </location>
</feature>
<evidence type="ECO:0000256" key="7">
    <source>
        <dbReference type="ARBA" id="ARBA00023065"/>
    </source>
</evidence>
<organism evidence="11 12">
    <name type="scientific">Monoglobus pectinilyticus</name>
    <dbReference type="NCBI Taxonomy" id="1981510"/>
    <lineage>
        <taxon>Bacteria</taxon>
        <taxon>Bacillati</taxon>
        <taxon>Bacillota</taxon>
        <taxon>Clostridia</taxon>
        <taxon>Monoglobales</taxon>
        <taxon>Monoglobaceae</taxon>
        <taxon>Monoglobus</taxon>
    </lineage>
</organism>
<dbReference type="GO" id="GO:0005886">
    <property type="term" value="C:plasma membrane"/>
    <property type="evidence" value="ECO:0007669"/>
    <property type="project" value="UniProtKB-SubCell"/>
</dbReference>
<feature type="transmembrane region" description="Helical" evidence="9">
    <location>
        <begin position="116"/>
        <end position="136"/>
    </location>
</feature>
<dbReference type="Gene3D" id="1.20.1530.20">
    <property type="match status" value="1"/>
</dbReference>
<evidence type="ECO:0000256" key="9">
    <source>
        <dbReference type="SAM" id="Phobius"/>
    </source>
</evidence>
<dbReference type="InterPro" id="IPR006037">
    <property type="entry name" value="RCK_C"/>
</dbReference>
<dbReference type="NCBIfam" id="NF003716">
    <property type="entry name" value="PRK05326.1-3"/>
    <property type="match status" value="1"/>
</dbReference>
<dbReference type="GO" id="GO:0006813">
    <property type="term" value="P:potassium ion transport"/>
    <property type="evidence" value="ECO:0007669"/>
    <property type="project" value="InterPro"/>
</dbReference>
<comment type="subcellular location">
    <subcellularLocation>
        <location evidence="1">Cell membrane</location>
        <topology evidence="1">Multi-pass membrane protein</topology>
    </subcellularLocation>
</comment>
<evidence type="ECO:0000256" key="6">
    <source>
        <dbReference type="ARBA" id="ARBA00022989"/>
    </source>
</evidence>
<dbReference type="Gene3D" id="3.30.70.1450">
    <property type="entry name" value="Regulator of K+ conductance, C-terminal domain"/>
    <property type="match status" value="2"/>
</dbReference>
<keyword evidence="7" id="KW-0406">Ion transport</keyword>
<feature type="domain" description="RCK C-terminal" evidence="10">
    <location>
        <begin position="463"/>
        <end position="532"/>
    </location>
</feature>
<dbReference type="Proteomes" id="UP000235589">
    <property type="component" value="Chromosome"/>
</dbReference>
<feature type="domain" description="RCK C-terminal" evidence="10">
    <location>
        <begin position="396"/>
        <end position="462"/>
    </location>
</feature>
<dbReference type="AlphaFoldDB" id="A0A2K9P2F6"/>
<dbReference type="RefSeq" id="WP_102365651.1">
    <property type="nucleotide sequence ID" value="NZ_CP020991.1"/>
</dbReference>
<dbReference type="KEGG" id="mpec:B9O19_01282"/>
<evidence type="ECO:0000256" key="3">
    <source>
        <dbReference type="ARBA" id="ARBA00022449"/>
    </source>
</evidence>
<dbReference type="PANTHER" id="PTHR32507:SF7">
    <property type="entry name" value="K(+)_H(+) ANTIPORTER NHAP2"/>
    <property type="match status" value="1"/>
</dbReference>
<feature type="transmembrane region" description="Helical" evidence="9">
    <location>
        <begin position="220"/>
        <end position="251"/>
    </location>
</feature>
<keyword evidence="5 9" id="KW-0812">Transmembrane</keyword>
<dbReference type="InterPro" id="IPR038770">
    <property type="entry name" value="Na+/solute_symporter_sf"/>
</dbReference>
<evidence type="ECO:0000313" key="12">
    <source>
        <dbReference type="Proteomes" id="UP000235589"/>
    </source>
</evidence>
<dbReference type="OrthoDB" id="9810759at2"/>
<feature type="transmembrane region" description="Helical" evidence="9">
    <location>
        <begin position="263"/>
        <end position="288"/>
    </location>
</feature>
<feature type="transmembrane region" description="Helical" evidence="9">
    <location>
        <begin position="29"/>
        <end position="49"/>
    </location>
</feature>
<keyword evidence="3" id="KW-0050">Antiport</keyword>
<keyword evidence="4" id="KW-1003">Cell membrane</keyword>
<dbReference type="InterPro" id="IPR006153">
    <property type="entry name" value="Cation/H_exchanger_TM"/>
</dbReference>
<dbReference type="PANTHER" id="PTHR32507">
    <property type="entry name" value="NA(+)/H(+) ANTIPORTER 1"/>
    <property type="match status" value="1"/>
</dbReference>
<dbReference type="NCBIfam" id="NF003715">
    <property type="entry name" value="PRK05326.1-2"/>
    <property type="match status" value="1"/>
</dbReference>
<dbReference type="InterPro" id="IPR036721">
    <property type="entry name" value="RCK_C_sf"/>
</dbReference>
<dbReference type="GO" id="GO:0008324">
    <property type="term" value="F:monoatomic cation transmembrane transporter activity"/>
    <property type="evidence" value="ECO:0007669"/>
    <property type="project" value="InterPro"/>
</dbReference>
<protein>
    <submittedName>
        <fullName evidence="11">K(+)/H(+) antiporter NhaP2</fullName>
    </submittedName>
</protein>
<name>A0A2K9P2F6_9FIRM</name>
<accession>A0A2K9P2F6</accession>
<keyword evidence="2" id="KW-0813">Transport</keyword>
<feature type="transmembrane region" description="Helical" evidence="9">
    <location>
        <begin position="359"/>
        <end position="381"/>
    </location>
</feature>
<proteinExistence type="predicted"/>
<dbReference type="GeneID" id="98062684"/>
<evidence type="ECO:0000259" key="10">
    <source>
        <dbReference type="PROSITE" id="PS51202"/>
    </source>
</evidence>
<feature type="transmembrane region" description="Helical" evidence="9">
    <location>
        <begin position="330"/>
        <end position="353"/>
    </location>
</feature>
<dbReference type="SUPFAM" id="SSF116726">
    <property type="entry name" value="TrkA C-terminal domain-like"/>
    <property type="match status" value="2"/>
</dbReference>
<feature type="transmembrane region" description="Helical" evidence="9">
    <location>
        <begin position="182"/>
        <end position="208"/>
    </location>
</feature>
<evidence type="ECO:0000256" key="5">
    <source>
        <dbReference type="ARBA" id="ARBA00022692"/>
    </source>
</evidence>
<dbReference type="EMBL" id="CP020991">
    <property type="protein sequence ID" value="AUO19443.1"/>
    <property type="molecule type" value="Genomic_DNA"/>
</dbReference>
<evidence type="ECO:0000256" key="2">
    <source>
        <dbReference type="ARBA" id="ARBA00022448"/>
    </source>
</evidence>
<gene>
    <name evidence="11" type="ORF">B9O19_01282</name>
</gene>
<keyword evidence="6 9" id="KW-1133">Transmembrane helix</keyword>
<evidence type="ECO:0000256" key="8">
    <source>
        <dbReference type="ARBA" id="ARBA00023136"/>
    </source>
</evidence>
<dbReference type="Pfam" id="PF00999">
    <property type="entry name" value="Na_H_Exchanger"/>
    <property type="match status" value="1"/>
</dbReference>